<gene>
    <name evidence="2" type="ORF">MSMAS_1970</name>
</gene>
<feature type="transmembrane region" description="Helical" evidence="1">
    <location>
        <begin position="202"/>
        <end position="221"/>
    </location>
</feature>
<evidence type="ECO:0000313" key="2">
    <source>
        <dbReference type="EMBL" id="AKB65166.1"/>
    </source>
</evidence>
<dbReference type="RefSeq" id="WP_011034650.1">
    <property type="nucleotide sequence ID" value="NZ_CP009512.1"/>
</dbReference>
<feature type="transmembrane region" description="Helical" evidence="1">
    <location>
        <begin position="103"/>
        <end position="123"/>
    </location>
</feature>
<dbReference type="AlphaFoldDB" id="A0A0E3LUF2"/>
<keyword evidence="1" id="KW-1133">Transmembrane helix</keyword>
<dbReference type="PATRIC" id="fig|213585.10.peg.2510"/>
<feature type="transmembrane region" description="Helical" evidence="1">
    <location>
        <begin position="241"/>
        <end position="262"/>
    </location>
</feature>
<keyword evidence="1" id="KW-0812">Transmembrane</keyword>
<feature type="transmembrane region" description="Helical" evidence="1">
    <location>
        <begin position="143"/>
        <end position="171"/>
    </location>
</feature>
<evidence type="ECO:0000256" key="1">
    <source>
        <dbReference type="SAM" id="Phobius"/>
    </source>
</evidence>
<protein>
    <submittedName>
        <fullName evidence="2">Uncharacterized protein</fullName>
    </submittedName>
</protein>
<reference evidence="2 3" key="1">
    <citation type="submission" date="2014-07" db="EMBL/GenBank/DDBJ databases">
        <title>Methanogenic archaea and the global carbon cycle.</title>
        <authorList>
            <person name="Henriksen J.R."/>
            <person name="Luke J."/>
            <person name="Reinhart S."/>
            <person name="Benedict M.N."/>
            <person name="Youngblut N.D."/>
            <person name="Metcalf M.E."/>
            <person name="Whitaker R.J."/>
            <person name="Metcalf W.W."/>
        </authorList>
    </citation>
    <scope>NUCLEOTIDE SEQUENCE [LARGE SCALE GENOMIC DNA]</scope>
    <source>
        <strain evidence="2 3">S-6</strain>
    </source>
</reference>
<keyword evidence="1" id="KW-0472">Membrane</keyword>
<dbReference type="GeneID" id="24865097"/>
<accession>A0A0E3LUF2</accession>
<name>A0A0E3LUF2_METMZ</name>
<evidence type="ECO:0000313" key="3">
    <source>
        <dbReference type="Proteomes" id="UP000033097"/>
    </source>
</evidence>
<sequence length="364" mass="43181">MEIREIYNKFTTNYWLTSLLLSGVIFLTFSFLISKIESYNYDFTSLLITAAVSILIGYEYATIKYFFSNIYLIFRELEPSFPEKQYQIFSHDLKKKLHRSWQFYLTITVVVLPFLALELTDILKYKFFNGSTPPYFYLFEKTFWSFSLDIINTIIQYSLLLFLAVIIWIMIELATILNELDKKYSICINVFDSREIGGLKPLRNFVLSIVSRYFITLTLVIISYESLIESMFSNVMLRHKAIIPCEIIILSLMILIGLIIFLKEQKLISHLIDKNVNYELNEIYRNYKEIYDKILEINSNLNDDENKRELENLNIKMNFFEKKEIRIKEILSKEFDPKTISVFIITTLPSIITLIKEINEIMNQ</sequence>
<dbReference type="HOGENOM" id="CLU_759946_0_0_2"/>
<dbReference type="Proteomes" id="UP000033097">
    <property type="component" value="Chromosome"/>
</dbReference>
<dbReference type="KEGG" id="mmj:MSMAS_1970"/>
<feature type="transmembrane region" description="Helical" evidence="1">
    <location>
        <begin position="45"/>
        <end position="67"/>
    </location>
</feature>
<feature type="transmembrane region" description="Helical" evidence="1">
    <location>
        <begin position="12"/>
        <end position="33"/>
    </location>
</feature>
<dbReference type="EMBL" id="CP009512">
    <property type="protein sequence ID" value="AKB65166.1"/>
    <property type="molecule type" value="Genomic_DNA"/>
</dbReference>
<organism evidence="2 3">
    <name type="scientific">Methanosarcina mazei S-6</name>
    <dbReference type="NCBI Taxonomy" id="213585"/>
    <lineage>
        <taxon>Archaea</taxon>
        <taxon>Methanobacteriati</taxon>
        <taxon>Methanobacteriota</taxon>
        <taxon>Stenosarchaea group</taxon>
        <taxon>Methanomicrobia</taxon>
        <taxon>Methanosarcinales</taxon>
        <taxon>Methanosarcinaceae</taxon>
        <taxon>Methanosarcina</taxon>
    </lineage>
</organism>
<proteinExistence type="predicted"/>